<protein>
    <submittedName>
        <fullName evidence="3">Phosphodiester glycosidase family protein</fullName>
    </submittedName>
</protein>
<dbReference type="Pfam" id="PF09992">
    <property type="entry name" value="NAGPA"/>
    <property type="match status" value="1"/>
</dbReference>
<dbReference type="EMBL" id="QMFB01000002">
    <property type="protein sequence ID" value="RAV22496.1"/>
    <property type="molecule type" value="Genomic_DNA"/>
</dbReference>
<keyword evidence="1" id="KW-0472">Membrane</keyword>
<name>A0A329MT12_9BACL</name>
<gene>
    <name evidence="3" type="ORF">DQG23_06050</name>
</gene>
<dbReference type="PANTHER" id="PTHR40446">
    <property type="entry name" value="N-ACETYLGLUCOSAMINE-1-PHOSPHODIESTER ALPHA-N-ACETYLGLUCOSAMINIDASE"/>
    <property type="match status" value="1"/>
</dbReference>
<evidence type="ECO:0000259" key="2">
    <source>
        <dbReference type="Pfam" id="PF09992"/>
    </source>
</evidence>
<accession>A0A329MT12</accession>
<keyword evidence="3" id="KW-0378">Hydrolase</keyword>
<proteinExistence type="predicted"/>
<feature type="domain" description="Phosphodiester glycosidase" evidence="2">
    <location>
        <begin position="175"/>
        <end position="356"/>
    </location>
</feature>
<keyword evidence="1" id="KW-0812">Transmembrane</keyword>
<feature type="transmembrane region" description="Helical" evidence="1">
    <location>
        <begin position="7"/>
        <end position="27"/>
    </location>
</feature>
<dbReference type="AlphaFoldDB" id="A0A329MT12"/>
<evidence type="ECO:0000313" key="4">
    <source>
        <dbReference type="Proteomes" id="UP000250369"/>
    </source>
</evidence>
<dbReference type="RefSeq" id="WP_113029902.1">
    <property type="nucleotide sequence ID" value="NZ_QMFB01000002.1"/>
</dbReference>
<keyword evidence="4" id="KW-1185">Reference proteome</keyword>
<evidence type="ECO:0000256" key="1">
    <source>
        <dbReference type="SAM" id="Phobius"/>
    </source>
</evidence>
<evidence type="ECO:0000313" key="3">
    <source>
        <dbReference type="EMBL" id="RAV22496.1"/>
    </source>
</evidence>
<reference evidence="3 4" key="1">
    <citation type="journal article" date="2009" name="Int. J. Syst. Evol. Microbiol.">
        <title>Paenibacillus contaminans sp. nov., isolated from a contaminated laboratory plate.</title>
        <authorList>
            <person name="Chou J.H."/>
            <person name="Lee J.H."/>
            <person name="Lin M.C."/>
            <person name="Chang P.S."/>
            <person name="Arun A.B."/>
            <person name="Young C.C."/>
            <person name="Chen W.M."/>
        </authorList>
    </citation>
    <scope>NUCLEOTIDE SEQUENCE [LARGE SCALE GENOMIC DNA]</scope>
    <source>
        <strain evidence="3 4">CKOBP-6</strain>
    </source>
</reference>
<comment type="caution">
    <text evidence="3">The sequence shown here is derived from an EMBL/GenBank/DDBJ whole genome shotgun (WGS) entry which is preliminary data.</text>
</comment>
<dbReference type="Proteomes" id="UP000250369">
    <property type="component" value="Unassembled WGS sequence"/>
</dbReference>
<dbReference type="GO" id="GO:0016798">
    <property type="term" value="F:hydrolase activity, acting on glycosyl bonds"/>
    <property type="evidence" value="ECO:0007669"/>
    <property type="project" value="UniProtKB-KW"/>
</dbReference>
<keyword evidence="1" id="KW-1133">Transmembrane helix</keyword>
<dbReference type="InterPro" id="IPR018711">
    <property type="entry name" value="NAGPA"/>
</dbReference>
<organism evidence="3 4">
    <name type="scientific">Paenibacillus contaminans</name>
    <dbReference type="NCBI Taxonomy" id="450362"/>
    <lineage>
        <taxon>Bacteria</taxon>
        <taxon>Bacillati</taxon>
        <taxon>Bacillota</taxon>
        <taxon>Bacilli</taxon>
        <taxon>Bacillales</taxon>
        <taxon>Paenibacillaceae</taxon>
        <taxon>Paenibacillus</taxon>
    </lineage>
</organism>
<dbReference type="OrthoDB" id="9816453at2"/>
<dbReference type="PANTHER" id="PTHR40446:SF2">
    <property type="entry name" value="N-ACETYLGLUCOSAMINE-1-PHOSPHODIESTER ALPHA-N-ACETYLGLUCOSAMINIDASE"/>
    <property type="match status" value="1"/>
</dbReference>
<keyword evidence="3" id="KW-0326">Glycosidase</keyword>
<sequence>MNPKQQVNRFFLLMTAPFLGMLMWLLYAQLSVVIPKLDSTAAAASDFSIHNEAVSVGDKLTVATAETTALKSTIEQFYELYDKSSSEANAMVKIATSQVSRPTQIFDSRLSEIFGKPTKQVNTDNIDLKLYAFSDQNYKGYALKADLKSDKAMQMILGKDKIGGSETTQSAANRYGAVAGVNAGGFADDKSGRYPTGTTVYNSKYVYGFFPSEDNYSFVGLNADRKLIGGKFYRQSELDKLKPTFGATFVPQLLKDGSKLELPSQWVSSPFRAPRTVIGNFRNDQILIIVTDGYDERGGSGSTLAELQDKMHQLGIQDAYNLDGGGSSTLVFDGKVVNRPSDGGRMRPLPTHFLFFK</sequence>